<dbReference type="EMBL" id="BKCP01007771">
    <property type="protein sequence ID" value="GER47228.1"/>
    <property type="molecule type" value="Genomic_DNA"/>
</dbReference>
<sequence length="224" mass="25896">MQPKRVKDEDNLAPAKTKEPHINGNDEVIWFINNKWIYVELPVMCSATKKLQFTIITPNGTEFFTECVQASFQVGCSKACMDESGCGRKRNPIAKAHKTMRIPHEANQRKKLTARRNKKAYTSSKPKYEVFKYVKRKYLLLAENTKTNTHRGCPHICIARFADGRPRITGLKLHTHQLCLRERRSHLCCQMRRKLSDSPCDLFTESPCKTTRTKIDDIRKITGQ</sequence>
<evidence type="ECO:0000313" key="2">
    <source>
        <dbReference type="Proteomes" id="UP000325081"/>
    </source>
</evidence>
<name>A0A5A7QQP8_STRAF</name>
<comment type="caution">
    <text evidence="1">The sequence shown here is derived from an EMBL/GenBank/DDBJ whole genome shotgun (WGS) entry which is preliminary data.</text>
</comment>
<gene>
    <name evidence="1" type="ORF">STAS_24321</name>
</gene>
<evidence type="ECO:0000313" key="1">
    <source>
        <dbReference type="EMBL" id="GER47228.1"/>
    </source>
</evidence>
<proteinExistence type="predicted"/>
<reference evidence="2" key="1">
    <citation type="journal article" date="2019" name="Curr. Biol.">
        <title>Genome Sequence of Striga asiatica Provides Insight into the Evolution of Plant Parasitism.</title>
        <authorList>
            <person name="Yoshida S."/>
            <person name="Kim S."/>
            <person name="Wafula E.K."/>
            <person name="Tanskanen J."/>
            <person name="Kim Y.M."/>
            <person name="Honaas L."/>
            <person name="Yang Z."/>
            <person name="Spallek T."/>
            <person name="Conn C.E."/>
            <person name="Ichihashi Y."/>
            <person name="Cheong K."/>
            <person name="Cui S."/>
            <person name="Der J.P."/>
            <person name="Gundlach H."/>
            <person name="Jiao Y."/>
            <person name="Hori C."/>
            <person name="Ishida J.K."/>
            <person name="Kasahara H."/>
            <person name="Kiba T."/>
            <person name="Kim M.S."/>
            <person name="Koo N."/>
            <person name="Laohavisit A."/>
            <person name="Lee Y.H."/>
            <person name="Lumba S."/>
            <person name="McCourt P."/>
            <person name="Mortimer J.C."/>
            <person name="Mutuku J.M."/>
            <person name="Nomura T."/>
            <person name="Sasaki-Sekimoto Y."/>
            <person name="Seto Y."/>
            <person name="Wang Y."/>
            <person name="Wakatake T."/>
            <person name="Sakakibara H."/>
            <person name="Demura T."/>
            <person name="Yamaguchi S."/>
            <person name="Yoneyama K."/>
            <person name="Manabe R.I."/>
            <person name="Nelson D.C."/>
            <person name="Schulman A.H."/>
            <person name="Timko M.P."/>
            <person name="dePamphilis C.W."/>
            <person name="Choi D."/>
            <person name="Shirasu K."/>
        </authorList>
    </citation>
    <scope>NUCLEOTIDE SEQUENCE [LARGE SCALE GENOMIC DNA]</scope>
    <source>
        <strain evidence="2">cv. UVA1</strain>
    </source>
</reference>
<accession>A0A5A7QQP8</accession>
<dbReference type="AlphaFoldDB" id="A0A5A7QQP8"/>
<keyword evidence="2" id="KW-1185">Reference proteome</keyword>
<protein>
    <submittedName>
        <fullName evidence="1">Cytochrome P450</fullName>
    </submittedName>
</protein>
<dbReference type="Proteomes" id="UP000325081">
    <property type="component" value="Unassembled WGS sequence"/>
</dbReference>
<organism evidence="1 2">
    <name type="scientific">Striga asiatica</name>
    <name type="common">Asiatic witchweed</name>
    <name type="synonym">Buchnera asiatica</name>
    <dbReference type="NCBI Taxonomy" id="4170"/>
    <lineage>
        <taxon>Eukaryota</taxon>
        <taxon>Viridiplantae</taxon>
        <taxon>Streptophyta</taxon>
        <taxon>Embryophyta</taxon>
        <taxon>Tracheophyta</taxon>
        <taxon>Spermatophyta</taxon>
        <taxon>Magnoliopsida</taxon>
        <taxon>eudicotyledons</taxon>
        <taxon>Gunneridae</taxon>
        <taxon>Pentapetalae</taxon>
        <taxon>asterids</taxon>
        <taxon>lamiids</taxon>
        <taxon>Lamiales</taxon>
        <taxon>Orobanchaceae</taxon>
        <taxon>Buchnereae</taxon>
        <taxon>Striga</taxon>
    </lineage>
</organism>